<gene>
    <name evidence="3" type="ORF">SAMN02982917_5310</name>
</gene>
<evidence type="ECO:0000313" key="4">
    <source>
        <dbReference type="Proteomes" id="UP000192936"/>
    </source>
</evidence>
<proteinExistence type="predicted"/>
<dbReference type="InterPro" id="IPR029058">
    <property type="entry name" value="AB_hydrolase_fold"/>
</dbReference>
<dbReference type="SUPFAM" id="SSF53474">
    <property type="entry name" value="alpha/beta-Hydrolases"/>
    <property type="match status" value="1"/>
</dbReference>
<evidence type="ECO:0000313" key="3">
    <source>
        <dbReference type="EMBL" id="SMF82238.1"/>
    </source>
</evidence>
<organism evidence="3 4">
    <name type="scientific">Azospirillum oryzae</name>
    <dbReference type="NCBI Taxonomy" id="286727"/>
    <lineage>
        <taxon>Bacteria</taxon>
        <taxon>Pseudomonadati</taxon>
        <taxon>Pseudomonadota</taxon>
        <taxon>Alphaproteobacteria</taxon>
        <taxon>Rhodospirillales</taxon>
        <taxon>Azospirillaceae</taxon>
        <taxon>Azospirillum</taxon>
    </lineage>
</organism>
<dbReference type="STRING" id="286727.SAMN02982917_5310"/>
<dbReference type="RefSeq" id="WP_085090087.1">
    <property type="nucleotide sequence ID" value="NZ_FXAK01000007.1"/>
</dbReference>
<name>A0A1X7H9L1_9PROT</name>
<dbReference type="Gene3D" id="3.40.50.1820">
    <property type="entry name" value="alpha/beta hydrolase"/>
    <property type="match status" value="1"/>
</dbReference>
<dbReference type="InterPro" id="IPR051321">
    <property type="entry name" value="PHA/PHB_synthase"/>
</dbReference>
<feature type="compositionally biased region" description="Basic and acidic residues" evidence="1">
    <location>
        <begin position="1"/>
        <end position="12"/>
    </location>
</feature>
<dbReference type="AlphaFoldDB" id="A0A1X7H9L1"/>
<dbReference type="PANTHER" id="PTHR36837">
    <property type="entry name" value="POLY(3-HYDROXYALKANOATE) POLYMERASE SUBUNIT PHAC"/>
    <property type="match status" value="1"/>
</dbReference>
<dbReference type="PANTHER" id="PTHR36837:SF2">
    <property type="entry name" value="POLY(3-HYDROXYALKANOATE) POLYMERASE SUBUNIT PHAC"/>
    <property type="match status" value="1"/>
</dbReference>
<evidence type="ECO:0000259" key="2">
    <source>
        <dbReference type="Pfam" id="PF00561"/>
    </source>
</evidence>
<reference evidence="3 4" key="1">
    <citation type="submission" date="2017-04" db="EMBL/GenBank/DDBJ databases">
        <authorList>
            <person name="Afonso C.L."/>
            <person name="Miller P.J."/>
            <person name="Scott M.A."/>
            <person name="Spackman E."/>
            <person name="Goraichik I."/>
            <person name="Dimitrov K.M."/>
            <person name="Suarez D.L."/>
            <person name="Swayne D.E."/>
        </authorList>
    </citation>
    <scope>NUCLEOTIDE SEQUENCE [LARGE SCALE GENOMIC DNA]</scope>
    <source>
        <strain evidence="3 4">A2P</strain>
    </source>
</reference>
<dbReference type="EMBL" id="FXAK01000007">
    <property type="protein sequence ID" value="SMF82238.1"/>
    <property type="molecule type" value="Genomic_DNA"/>
</dbReference>
<protein>
    <submittedName>
        <fullName evidence="3">Polyhydroxyalkanoate synthase</fullName>
    </submittedName>
</protein>
<feature type="region of interest" description="Disordered" evidence="1">
    <location>
        <begin position="1"/>
        <end position="28"/>
    </location>
</feature>
<dbReference type="Proteomes" id="UP000192936">
    <property type="component" value="Unassembled WGS sequence"/>
</dbReference>
<sequence>MSDRLADDRQAEKTPPGQGTRPGMRQGPRPLALHLTAALGSLLSSSAALPLLRNGLLPWSPALRDRAAALRDEMSQADRMTRGRPHLGGGAGGADRLSGEVDREIRRRIDAVLTGIERYRHHPYRRDLPDPPVVWTEGGSRLLDYGEGAGDGGTGGRPVLFVPSLVNRGYILDLSRDKSLMRWLAARGFRPLLLDWGRPGPLERRFTLTDYIAGRLERALNFVVEGVGAPVPVVGYCMGGLLAASLAQRRPRAVAGLVLMATPWDFHAEDAATARRVATFIQPWGPVLDRWGELPTDALQALFAQLDPLLALKKFSSFARMAPESRAAAAFVALEDWLNDGVPLVAGVARDALAGWYGRNDTMAGAWMVAGLPVDPGAIRVPTLALIPERDRIVPPASALALGAAIPGARILRPPLGHIGMVVSAGAETGVWKPLAEWLAATG</sequence>
<feature type="region of interest" description="Disordered" evidence="1">
    <location>
        <begin position="74"/>
        <end position="99"/>
    </location>
</feature>
<feature type="domain" description="AB hydrolase-1" evidence="2">
    <location>
        <begin position="158"/>
        <end position="421"/>
    </location>
</feature>
<evidence type="ECO:0000256" key="1">
    <source>
        <dbReference type="SAM" id="MobiDB-lite"/>
    </source>
</evidence>
<dbReference type="InterPro" id="IPR000073">
    <property type="entry name" value="AB_hydrolase_1"/>
</dbReference>
<accession>A0A1X7H9L1</accession>
<dbReference type="Pfam" id="PF00561">
    <property type="entry name" value="Abhydrolase_1"/>
    <property type="match status" value="1"/>
</dbReference>